<feature type="transmembrane region" description="Helical" evidence="10">
    <location>
        <begin position="117"/>
        <end position="140"/>
    </location>
</feature>
<sequence>MRPERPPTDPDVDLGVARQRAELREGRASLLAAIAVGGMVGAVGRHGLAVAFPPTPGGFPWATFAANVSGCLLIGVLMVLITEVCHAPRLVRPFFGVGVLGGYTTFSTYAVEVQQAVAAGAARTALLYLAGTLVAALTAVRTGMTLTRLVTDRAATSGSPPSSTGSRRGVG</sequence>
<comment type="activity regulation">
    <text evidence="10">Na(+) is not transported, but it plays an essential structural role and its presence is essential for fluoride channel function.</text>
</comment>
<dbReference type="GO" id="GO:0062054">
    <property type="term" value="F:fluoride channel activity"/>
    <property type="evidence" value="ECO:0007669"/>
    <property type="project" value="UniProtKB-UniRule"/>
</dbReference>
<accession>A0A917TRP5</accession>
<keyword evidence="4 10" id="KW-1133">Transmembrane helix</keyword>
<dbReference type="GO" id="GO:0140114">
    <property type="term" value="P:cellular detoxification of fluoride"/>
    <property type="evidence" value="ECO:0007669"/>
    <property type="project" value="UniProtKB-UniRule"/>
</dbReference>
<keyword evidence="10" id="KW-0479">Metal-binding</keyword>
<comment type="function">
    <text evidence="9 10">Fluoride-specific ion channel. Important for reducing fluoride concentration in the cell, thus reducing its toxicity.</text>
</comment>
<comment type="subcellular location">
    <subcellularLocation>
        <location evidence="1 10">Cell membrane</location>
        <topology evidence="1 10">Multi-pass membrane protein</topology>
    </subcellularLocation>
</comment>
<keyword evidence="6 10" id="KW-0407">Ion channel</keyword>
<evidence type="ECO:0000256" key="3">
    <source>
        <dbReference type="ARBA" id="ARBA00022692"/>
    </source>
</evidence>
<evidence type="ECO:0000256" key="1">
    <source>
        <dbReference type="ARBA" id="ARBA00004651"/>
    </source>
</evidence>
<keyword evidence="10" id="KW-0915">Sodium</keyword>
<dbReference type="NCBIfam" id="TIGR00494">
    <property type="entry name" value="crcB"/>
    <property type="match status" value="1"/>
</dbReference>
<keyword evidence="10" id="KW-0406">Ion transport</keyword>
<dbReference type="PANTHER" id="PTHR28259">
    <property type="entry name" value="FLUORIDE EXPORT PROTEIN 1-RELATED"/>
    <property type="match status" value="1"/>
</dbReference>
<dbReference type="RefSeq" id="WP_189042417.1">
    <property type="nucleotide sequence ID" value="NZ_BMNB01000006.1"/>
</dbReference>
<evidence type="ECO:0000256" key="6">
    <source>
        <dbReference type="ARBA" id="ARBA00023303"/>
    </source>
</evidence>
<dbReference type="AlphaFoldDB" id="A0A917TRP5"/>
<evidence type="ECO:0000256" key="10">
    <source>
        <dbReference type="HAMAP-Rule" id="MF_00454"/>
    </source>
</evidence>
<comment type="similarity">
    <text evidence="7 10">Belongs to the fluoride channel Fluc/FEX (TC 1.A.43) family.</text>
</comment>
<proteinExistence type="inferred from homology"/>
<dbReference type="HAMAP" id="MF_00454">
    <property type="entry name" value="FluC"/>
    <property type="match status" value="1"/>
</dbReference>
<comment type="caution">
    <text evidence="12">The sequence shown here is derived from an EMBL/GenBank/DDBJ whole genome shotgun (WGS) entry which is preliminary data.</text>
</comment>
<evidence type="ECO:0000256" key="9">
    <source>
        <dbReference type="ARBA" id="ARBA00049940"/>
    </source>
</evidence>
<feature type="binding site" evidence="10">
    <location>
        <position position="104"/>
    </location>
    <ligand>
        <name>Na(+)</name>
        <dbReference type="ChEBI" id="CHEBI:29101"/>
        <note>structural</note>
    </ligand>
</feature>
<dbReference type="Pfam" id="PF02537">
    <property type="entry name" value="CRCB"/>
    <property type="match status" value="1"/>
</dbReference>
<evidence type="ECO:0000256" key="7">
    <source>
        <dbReference type="ARBA" id="ARBA00035120"/>
    </source>
</evidence>
<dbReference type="InterPro" id="IPR003691">
    <property type="entry name" value="FluC"/>
</dbReference>
<evidence type="ECO:0000256" key="4">
    <source>
        <dbReference type="ARBA" id="ARBA00022989"/>
    </source>
</evidence>
<name>A0A917TRP5_9ACTN</name>
<dbReference type="GO" id="GO:0005886">
    <property type="term" value="C:plasma membrane"/>
    <property type="evidence" value="ECO:0007669"/>
    <property type="project" value="UniProtKB-SubCell"/>
</dbReference>
<keyword evidence="3 10" id="KW-0812">Transmembrane</keyword>
<dbReference type="PANTHER" id="PTHR28259:SF1">
    <property type="entry name" value="FLUORIDE EXPORT PROTEIN 1-RELATED"/>
    <property type="match status" value="1"/>
</dbReference>
<feature type="transmembrane region" description="Helical" evidence="10">
    <location>
        <begin position="58"/>
        <end position="81"/>
    </location>
</feature>
<comment type="catalytic activity">
    <reaction evidence="8">
        <text>fluoride(in) = fluoride(out)</text>
        <dbReference type="Rhea" id="RHEA:76159"/>
        <dbReference type="ChEBI" id="CHEBI:17051"/>
    </reaction>
    <physiologicalReaction direction="left-to-right" evidence="8">
        <dbReference type="Rhea" id="RHEA:76160"/>
    </physiologicalReaction>
</comment>
<evidence type="ECO:0000256" key="11">
    <source>
        <dbReference type="SAM" id="MobiDB-lite"/>
    </source>
</evidence>
<reference evidence="12" key="2">
    <citation type="submission" date="2020-09" db="EMBL/GenBank/DDBJ databases">
        <authorList>
            <person name="Sun Q."/>
            <person name="Zhou Y."/>
        </authorList>
    </citation>
    <scope>NUCLEOTIDE SEQUENCE</scope>
    <source>
        <strain evidence="12">CGMCC 4.7312</strain>
    </source>
</reference>
<reference evidence="12" key="1">
    <citation type="journal article" date="2014" name="Int. J. Syst. Evol. Microbiol.">
        <title>Complete genome sequence of Corynebacterium casei LMG S-19264T (=DSM 44701T), isolated from a smear-ripened cheese.</title>
        <authorList>
            <consortium name="US DOE Joint Genome Institute (JGI-PGF)"/>
            <person name="Walter F."/>
            <person name="Albersmeier A."/>
            <person name="Kalinowski J."/>
            <person name="Ruckert C."/>
        </authorList>
    </citation>
    <scope>NUCLEOTIDE SEQUENCE</scope>
    <source>
        <strain evidence="12">CGMCC 4.7312</strain>
    </source>
</reference>
<keyword evidence="2 10" id="KW-1003">Cell membrane</keyword>
<organism evidence="12 13">
    <name type="scientific">Micromonospora sonchi</name>
    <dbReference type="NCBI Taxonomy" id="1763543"/>
    <lineage>
        <taxon>Bacteria</taxon>
        <taxon>Bacillati</taxon>
        <taxon>Actinomycetota</taxon>
        <taxon>Actinomycetes</taxon>
        <taxon>Micromonosporales</taxon>
        <taxon>Micromonosporaceae</taxon>
        <taxon>Micromonospora</taxon>
    </lineage>
</organism>
<evidence type="ECO:0000256" key="5">
    <source>
        <dbReference type="ARBA" id="ARBA00023136"/>
    </source>
</evidence>
<feature type="transmembrane region" description="Helical" evidence="10">
    <location>
        <begin position="93"/>
        <end position="111"/>
    </location>
</feature>
<feature type="binding site" evidence="10">
    <location>
        <position position="101"/>
    </location>
    <ligand>
        <name>Na(+)</name>
        <dbReference type="ChEBI" id="CHEBI:29101"/>
        <note>structural</note>
    </ligand>
</feature>
<evidence type="ECO:0000313" key="13">
    <source>
        <dbReference type="Proteomes" id="UP000608890"/>
    </source>
</evidence>
<protein>
    <recommendedName>
        <fullName evidence="10">Fluoride-specific ion channel FluC</fullName>
    </recommendedName>
</protein>
<feature type="region of interest" description="Disordered" evidence="11">
    <location>
        <begin position="152"/>
        <end position="171"/>
    </location>
</feature>
<gene>
    <name evidence="10" type="primary">fluC</name>
    <name evidence="10" type="synonym">crcB</name>
    <name evidence="12" type="ORF">GCM10011608_17960</name>
</gene>
<keyword evidence="13" id="KW-1185">Reference proteome</keyword>
<dbReference type="Proteomes" id="UP000608890">
    <property type="component" value="Unassembled WGS sequence"/>
</dbReference>
<keyword evidence="10" id="KW-0813">Transport</keyword>
<evidence type="ECO:0000256" key="8">
    <source>
        <dbReference type="ARBA" id="ARBA00035585"/>
    </source>
</evidence>
<feature type="transmembrane region" description="Helical" evidence="10">
    <location>
        <begin position="28"/>
        <end position="52"/>
    </location>
</feature>
<dbReference type="GO" id="GO:0046872">
    <property type="term" value="F:metal ion binding"/>
    <property type="evidence" value="ECO:0007669"/>
    <property type="project" value="UniProtKB-KW"/>
</dbReference>
<evidence type="ECO:0000313" key="12">
    <source>
        <dbReference type="EMBL" id="GGM33904.1"/>
    </source>
</evidence>
<feature type="compositionally biased region" description="Low complexity" evidence="11">
    <location>
        <begin position="153"/>
        <end position="171"/>
    </location>
</feature>
<evidence type="ECO:0000256" key="2">
    <source>
        <dbReference type="ARBA" id="ARBA00022475"/>
    </source>
</evidence>
<dbReference type="EMBL" id="BMNB01000006">
    <property type="protein sequence ID" value="GGM33904.1"/>
    <property type="molecule type" value="Genomic_DNA"/>
</dbReference>
<keyword evidence="5 10" id="KW-0472">Membrane</keyword>